<dbReference type="GO" id="GO:0006284">
    <property type="term" value="P:base-excision repair"/>
    <property type="evidence" value="ECO:0007669"/>
    <property type="project" value="InterPro"/>
</dbReference>
<dbReference type="SUPFAM" id="SSF50486">
    <property type="entry name" value="FMT C-terminal domain-like"/>
    <property type="match status" value="1"/>
</dbReference>
<comment type="caution">
    <text evidence="6">The sequence shown here is derived from an EMBL/GenBank/DDBJ whole genome shotgun (WGS) entry which is preliminary data.</text>
</comment>
<evidence type="ECO:0000256" key="4">
    <source>
        <dbReference type="ARBA" id="ARBA00023204"/>
    </source>
</evidence>
<dbReference type="PANTHER" id="PTHR10429:SF0">
    <property type="entry name" value="DNA-3-METHYLADENINE GLYCOSYLASE"/>
    <property type="match status" value="1"/>
</dbReference>
<dbReference type="InterPro" id="IPR003180">
    <property type="entry name" value="MPG"/>
</dbReference>
<protein>
    <recommendedName>
        <fullName evidence="5">Putative 3-methyladenine DNA glycosylase</fullName>
        <ecNumber evidence="5">3.2.2.-</ecNumber>
    </recommendedName>
</protein>
<dbReference type="CDD" id="cd00540">
    <property type="entry name" value="AAG"/>
    <property type="match status" value="1"/>
</dbReference>
<keyword evidence="2 5" id="KW-0227">DNA damage</keyword>
<dbReference type="GO" id="GO:0003677">
    <property type="term" value="F:DNA binding"/>
    <property type="evidence" value="ECO:0007669"/>
    <property type="project" value="InterPro"/>
</dbReference>
<gene>
    <name evidence="6" type="ORF">A3E09_01970</name>
</gene>
<evidence type="ECO:0000256" key="3">
    <source>
        <dbReference type="ARBA" id="ARBA00022801"/>
    </source>
</evidence>
<dbReference type="PANTHER" id="PTHR10429">
    <property type="entry name" value="DNA-3-METHYLADENINE GLYCOSYLASE"/>
    <property type="match status" value="1"/>
</dbReference>
<dbReference type="EC" id="3.2.2.-" evidence="5"/>
<evidence type="ECO:0000256" key="5">
    <source>
        <dbReference type="HAMAP-Rule" id="MF_00527"/>
    </source>
</evidence>
<proteinExistence type="inferred from homology"/>
<sequence>MPRSWFARSALIVARELLGKYLVRRYRGRTIAAMITEVEAYTGPEDLASHAARGRRTARTAVMFGPAGRWYVYFTYGMHWLVNIVAGREGHPAAVLIRGVEGVSGPARVARTFRIAGSFTDMPANRRSGLWIEDRGVRVSRIVRGPRVGVGYAGAVWAKKPYRFMVSSVESDSASAPFFFDAESKKNNTLSRRRAHSRS</sequence>
<dbReference type="Proteomes" id="UP000178796">
    <property type="component" value="Unassembled WGS sequence"/>
</dbReference>
<dbReference type="AlphaFoldDB" id="A0A1G2CAR4"/>
<dbReference type="GO" id="GO:0003905">
    <property type="term" value="F:alkylbase DNA N-glycosylase activity"/>
    <property type="evidence" value="ECO:0007669"/>
    <property type="project" value="InterPro"/>
</dbReference>
<dbReference type="EMBL" id="MHKY01000033">
    <property type="protein sequence ID" value="OGY98484.1"/>
    <property type="molecule type" value="Genomic_DNA"/>
</dbReference>
<dbReference type="HAMAP" id="MF_00527">
    <property type="entry name" value="3MGH"/>
    <property type="match status" value="1"/>
</dbReference>
<evidence type="ECO:0000313" key="7">
    <source>
        <dbReference type="Proteomes" id="UP000178796"/>
    </source>
</evidence>
<dbReference type="Gene3D" id="3.10.300.10">
    <property type="entry name" value="Methylpurine-DNA glycosylase (MPG)"/>
    <property type="match status" value="2"/>
</dbReference>
<evidence type="ECO:0000256" key="1">
    <source>
        <dbReference type="ARBA" id="ARBA00009232"/>
    </source>
</evidence>
<reference evidence="6 7" key="1">
    <citation type="journal article" date="2016" name="Nat. Commun.">
        <title>Thousands of microbial genomes shed light on interconnected biogeochemical processes in an aquifer system.</title>
        <authorList>
            <person name="Anantharaman K."/>
            <person name="Brown C.T."/>
            <person name="Hug L.A."/>
            <person name="Sharon I."/>
            <person name="Castelle C.J."/>
            <person name="Probst A.J."/>
            <person name="Thomas B.C."/>
            <person name="Singh A."/>
            <person name="Wilkins M.J."/>
            <person name="Karaoz U."/>
            <person name="Brodie E.L."/>
            <person name="Williams K.H."/>
            <person name="Hubbard S.S."/>
            <person name="Banfield J.F."/>
        </authorList>
    </citation>
    <scope>NUCLEOTIDE SEQUENCE [LARGE SCALE GENOMIC DNA]</scope>
</reference>
<evidence type="ECO:0000256" key="2">
    <source>
        <dbReference type="ARBA" id="ARBA00022763"/>
    </source>
</evidence>
<evidence type="ECO:0000313" key="6">
    <source>
        <dbReference type="EMBL" id="OGY98484.1"/>
    </source>
</evidence>
<keyword evidence="3 5" id="KW-0378">Hydrolase</keyword>
<name>A0A1G2CAR4_9BACT</name>
<dbReference type="NCBIfam" id="TIGR00567">
    <property type="entry name" value="3mg"/>
    <property type="match status" value="1"/>
</dbReference>
<comment type="similarity">
    <text evidence="1 5">Belongs to the DNA glycosylase MPG family.</text>
</comment>
<dbReference type="InterPro" id="IPR011034">
    <property type="entry name" value="Formyl_transferase-like_C_sf"/>
</dbReference>
<dbReference type="Pfam" id="PF02245">
    <property type="entry name" value="Pur_DNA_glyco"/>
    <property type="match status" value="2"/>
</dbReference>
<dbReference type="InterPro" id="IPR036995">
    <property type="entry name" value="MPG_sf"/>
</dbReference>
<keyword evidence="4 5" id="KW-0234">DNA repair</keyword>
<organism evidence="6 7">
    <name type="scientific">Candidatus Liptonbacteria bacterium RIFCSPHIGHO2_12_FULL_60_13</name>
    <dbReference type="NCBI Taxonomy" id="1798648"/>
    <lineage>
        <taxon>Bacteria</taxon>
        <taxon>Candidatus Liptoniibacteriota</taxon>
    </lineage>
</organism>
<accession>A0A1G2CAR4</accession>